<sequence>MFRIARVVRARAFSSSRYVQALKPFLLADVGEGIKECEVIQWMIQPGARLEEFDPVCELQSDKATVEITSRFSGVVKKLHYDVGDMAQVGQPLLDMEVADNTVTDEPEPVQNTQEQDSLAPATESEPVEPPQHPTSDFIKALATPAVRRLCRENDIDITSINGSGKSGRVMKEDVLAFLAGGSSAATGTAAAPASTSIPEVASLTPIKGVAKQMFGSMSASTSIPHFLFTEEIVMNKLMALRKRVNSSLTGGQKLSYMPFMIKALSLSIKTAPIVNSRYVEDPVKGPCIETRPAHNISIAMDTPQGLVVPVIKNVERKSVMEIANDLVRLQELGAAGKLTSDDLQGGTITLSNIGTVGGTYVAPVLVSSQVAIGAVGAIKKRPVFDENDNIVAAHVMMTSWSGDHRILDGVTLAKAVMRWKHYLEQPEDMLLELV</sequence>
<evidence type="ECO:0000256" key="10">
    <source>
        <dbReference type="RuleBase" id="RU003423"/>
    </source>
</evidence>
<dbReference type="Gene3D" id="4.10.320.10">
    <property type="entry name" value="E3-binding domain"/>
    <property type="match status" value="1"/>
</dbReference>
<feature type="domain" description="Peripheral subunit-binding (PSBD)" evidence="13">
    <location>
        <begin position="142"/>
        <end position="179"/>
    </location>
</feature>
<proteinExistence type="inferred from homology"/>
<dbReference type="PANTHER" id="PTHR43178">
    <property type="entry name" value="DIHYDROLIPOAMIDE ACETYLTRANSFERASE COMPONENT OF PYRUVATE DEHYDROGENASE COMPLEX"/>
    <property type="match status" value="1"/>
</dbReference>
<dbReference type="GO" id="GO:0043754">
    <property type="term" value="F:dihydrolipoamide branched chain acyltransferase activity"/>
    <property type="evidence" value="ECO:0007669"/>
    <property type="project" value="UniProtKB-EC"/>
</dbReference>
<dbReference type="EMBL" id="NDIQ01000021">
    <property type="protein sequence ID" value="PRT54733.1"/>
    <property type="molecule type" value="Genomic_DNA"/>
</dbReference>
<evidence type="ECO:0000256" key="8">
    <source>
        <dbReference type="ARBA" id="ARBA00023315"/>
    </source>
</evidence>
<reference evidence="14 15" key="1">
    <citation type="submission" date="2017-04" db="EMBL/GenBank/DDBJ databases">
        <title>Genome sequencing of [Candida] sorbophila.</title>
        <authorList>
            <person name="Ahn J.O."/>
        </authorList>
    </citation>
    <scope>NUCLEOTIDE SEQUENCE [LARGE SCALE GENOMIC DNA]</scope>
    <source>
        <strain evidence="14 15">DS02</strain>
    </source>
</reference>
<dbReference type="Pfam" id="PF02817">
    <property type="entry name" value="E3_binding"/>
    <property type="match status" value="1"/>
</dbReference>
<dbReference type="RefSeq" id="XP_024664678.1">
    <property type="nucleotide sequence ID" value="XM_024808910.1"/>
</dbReference>
<comment type="subcellular location">
    <subcellularLocation>
        <location evidence="2">Mitochondrion matrix</location>
    </subcellularLocation>
</comment>
<dbReference type="Gene3D" id="2.40.50.100">
    <property type="match status" value="1"/>
</dbReference>
<comment type="similarity">
    <text evidence="3 10">Belongs to the 2-oxoacid dehydrogenase family.</text>
</comment>
<evidence type="ECO:0000256" key="6">
    <source>
        <dbReference type="ARBA" id="ARBA00022946"/>
    </source>
</evidence>
<keyword evidence="8 10" id="KW-0012">Acyltransferase</keyword>
<dbReference type="FunFam" id="3.30.559.10:FF:000007">
    <property type="entry name" value="Dihydrolipoamide acetyltransferase component of pyruvate dehydrogenase complex"/>
    <property type="match status" value="1"/>
</dbReference>
<dbReference type="GO" id="GO:0031405">
    <property type="term" value="F:lipoic acid binding"/>
    <property type="evidence" value="ECO:0007669"/>
    <property type="project" value="TreeGrafter"/>
</dbReference>
<organism evidence="14 15">
    <name type="scientific">Wickerhamiella sorbophila</name>
    <dbReference type="NCBI Taxonomy" id="45607"/>
    <lineage>
        <taxon>Eukaryota</taxon>
        <taxon>Fungi</taxon>
        <taxon>Dikarya</taxon>
        <taxon>Ascomycota</taxon>
        <taxon>Saccharomycotina</taxon>
        <taxon>Dipodascomycetes</taxon>
        <taxon>Dipodascales</taxon>
        <taxon>Trichomonascaceae</taxon>
        <taxon>Wickerhamiella</taxon>
    </lineage>
</organism>
<dbReference type="EC" id="2.3.1.-" evidence="10"/>
<dbReference type="AlphaFoldDB" id="A0A2T0FIA7"/>
<dbReference type="Proteomes" id="UP000238350">
    <property type="component" value="Unassembled WGS sequence"/>
</dbReference>
<dbReference type="InterPro" id="IPR000089">
    <property type="entry name" value="Biotin_lipoyl"/>
</dbReference>
<dbReference type="Gene3D" id="3.30.559.10">
    <property type="entry name" value="Chloramphenicol acetyltransferase-like domain"/>
    <property type="match status" value="1"/>
</dbReference>
<protein>
    <recommendedName>
        <fullName evidence="10">Dihydrolipoamide acetyltransferase component of pyruvate dehydrogenase complex</fullName>
        <ecNumber evidence="10">2.3.1.-</ecNumber>
    </recommendedName>
</protein>
<dbReference type="PROSITE" id="PS50968">
    <property type="entry name" value="BIOTINYL_LIPOYL"/>
    <property type="match status" value="1"/>
</dbReference>
<dbReference type="GO" id="GO:0016407">
    <property type="term" value="F:acetyltransferase activity"/>
    <property type="evidence" value="ECO:0007669"/>
    <property type="project" value="TreeGrafter"/>
</dbReference>
<dbReference type="SUPFAM" id="SSF52777">
    <property type="entry name" value="CoA-dependent acyltransferases"/>
    <property type="match status" value="1"/>
</dbReference>
<dbReference type="InterPro" id="IPR023213">
    <property type="entry name" value="CAT-like_dom_sf"/>
</dbReference>
<dbReference type="CDD" id="cd06849">
    <property type="entry name" value="lipoyl_domain"/>
    <property type="match status" value="1"/>
</dbReference>
<dbReference type="GeneID" id="36516101"/>
<evidence type="ECO:0000256" key="5">
    <source>
        <dbReference type="ARBA" id="ARBA00022823"/>
    </source>
</evidence>
<comment type="cofactor">
    <cofactor evidence="1 10">
        <name>(R)-lipoate</name>
        <dbReference type="ChEBI" id="CHEBI:83088"/>
    </cofactor>
</comment>
<dbReference type="GO" id="GO:0045333">
    <property type="term" value="P:cellular respiration"/>
    <property type="evidence" value="ECO:0007669"/>
    <property type="project" value="UniProtKB-ARBA"/>
</dbReference>
<evidence type="ECO:0000313" key="15">
    <source>
        <dbReference type="Proteomes" id="UP000238350"/>
    </source>
</evidence>
<evidence type="ECO:0000259" key="12">
    <source>
        <dbReference type="PROSITE" id="PS50968"/>
    </source>
</evidence>
<evidence type="ECO:0000256" key="7">
    <source>
        <dbReference type="ARBA" id="ARBA00023128"/>
    </source>
</evidence>
<evidence type="ECO:0000256" key="2">
    <source>
        <dbReference type="ARBA" id="ARBA00004305"/>
    </source>
</evidence>
<dbReference type="InterPro" id="IPR001078">
    <property type="entry name" value="2-oxoacid_DH_actylTfrase"/>
</dbReference>
<dbReference type="Pfam" id="PF00198">
    <property type="entry name" value="2-oxoacid_dh"/>
    <property type="match status" value="1"/>
</dbReference>
<evidence type="ECO:0000256" key="11">
    <source>
        <dbReference type="SAM" id="MobiDB-lite"/>
    </source>
</evidence>
<dbReference type="InterPro" id="IPR004167">
    <property type="entry name" value="PSBD"/>
</dbReference>
<name>A0A2T0FIA7_9ASCO</name>
<dbReference type="InterPro" id="IPR003016">
    <property type="entry name" value="2-oxoA_DH_lipoyl-BS"/>
</dbReference>
<dbReference type="InterPro" id="IPR050743">
    <property type="entry name" value="2-oxoacid_DH_E2_comp"/>
</dbReference>
<evidence type="ECO:0000256" key="1">
    <source>
        <dbReference type="ARBA" id="ARBA00001938"/>
    </source>
</evidence>
<feature type="region of interest" description="Disordered" evidence="11">
    <location>
        <begin position="104"/>
        <end position="136"/>
    </location>
</feature>
<evidence type="ECO:0000313" key="14">
    <source>
        <dbReference type="EMBL" id="PRT54733.1"/>
    </source>
</evidence>
<comment type="catalytic activity">
    <reaction evidence="9">
        <text>N(6)-[(R)-dihydrolipoyl]-L-lysyl-[protein] + 2-methylpropanoyl-CoA = N(6)-[(R)-S(8)-2-methylpropanoyldihydrolipoyl]-L-lysyl-[protein] + CoA</text>
        <dbReference type="Rhea" id="RHEA:18865"/>
        <dbReference type="Rhea" id="RHEA-COMP:10475"/>
        <dbReference type="Rhea" id="RHEA-COMP:10497"/>
        <dbReference type="ChEBI" id="CHEBI:57287"/>
        <dbReference type="ChEBI" id="CHEBI:57338"/>
        <dbReference type="ChEBI" id="CHEBI:83100"/>
        <dbReference type="ChEBI" id="CHEBI:83142"/>
        <dbReference type="EC" id="2.3.1.168"/>
    </reaction>
    <physiologicalReaction direction="left-to-right" evidence="9">
        <dbReference type="Rhea" id="RHEA:18866"/>
    </physiologicalReaction>
</comment>
<feature type="domain" description="Lipoyl-binding" evidence="12">
    <location>
        <begin position="22"/>
        <end position="97"/>
    </location>
</feature>
<keyword evidence="4 10" id="KW-0808">Transferase</keyword>
<dbReference type="GO" id="GO:0005759">
    <property type="term" value="C:mitochondrial matrix"/>
    <property type="evidence" value="ECO:0007669"/>
    <property type="project" value="UniProtKB-SubCell"/>
</dbReference>
<dbReference type="PROSITE" id="PS51826">
    <property type="entry name" value="PSBD"/>
    <property type="match status" value="1"/>
</dbReference>
<evidence type="ECO:0000256" key="4">
    <source>
        <dbReference type="ARBA" id="ARBA00022679"/>
    </source>
</evidence>
<evidence type="ECO:0000259" key="13">
    <source>
        <dbReference type="PROSITE" id="PS51826"/>
    </source>
</evidence>
<dbReference type="InterPro" id="IPR011053">
    <property type="entry name" value="Single_hybrid_motif"/>
</dbReference>
<dbReference type="PROSITE" id="PS00189">
    <property type="entry name" value="LIPOYL"/>
    <property type="match status" value="1"/>
</dbReference>
<dbReference type="SUPFAM" id="SSF47005">
    <property type="entry name" value="Peripheral subunit-binding domain of 2-oxo acid dehydrogenase complex"/>
    <property type="match status" value="1"/>
</dbReference>
<keyword evidence="7" id="KW-0496">Mitochondrion</keyword>
<keyword evidence="5 10" id="KW-0450">Lipoyl</keyword>
<dbReference type="SUPFAM" id="SSF51230">
    <property type="entry name" value="Single hybrid motif"/>
    <property type="match status" value="1"/>
</dbReference>
<accession>A0A2T0FIA7</accession>
<dbReference type="PANTHER" id="PTHR43178:SF5">
    <property type="entry name" value="LIPOAMIDE ACYLTRANSFERASE COMPONENT OF BRANCHED-CHAIN ALPHA-KETO ACID DEHYDROGENASE COMPLEX, MITOCHONDRIAL"/>
    <property type="match status" value="1"/>
</dbReference>
<comment type="caution">
    <text evidence="14">The sequence shown here is derived from an EMBL/GenBank/DDBJ whole genome shotgun (WGS) entry which is preliminary data.</text>
</comment>
<keyword evidence="15" id="KW-1185">Reference proteome</keyword>
<dbReference type="OrthoDB" id="15567at2759"/>
<evidence type="ECO:0000256" key="3">
    <source>
        <dbReference type="ARBA" id="ARBA00007317"/>
    </source>
</evidence>
<keyword evidence="6" id="KW-0809">Transit peptide</keyword>
<dbReference type="STRING" id="45607.A0A2T0FIA7"/>
<dbReference type="FunFam" id="4.10.320.10:FF:000002">
    <property type="entry name" value="Dihydrolipoamide acetyltransferase component of pyruvate dehydrogenase complex"/>
    <property type="match status" value="1"/>
</dbReference>
<dbReference type="FunFam" id="2.40.50.100:FF:000013">
    <property type="entry name" value="Dihydrolipoamide acetyltransferase component of pyruvate dehydrogenase complex"/>
    <property type="match status" value="1"/>
</dbReference>
<gene>
    <name evidence="14" type="ORF">B9G98_02353</name>
</gene>
<evidence type="ECO:0000256" key="9">
    <source>
        <dbReference type="ARBA" id="ARBA00051775"/>
    </source>
</evidence>
<dbReference type="InterPro" id="IPR036625">
    <property type="entry name" value="E3-bd_dom_sf"/>
</dbReference>
<dbReference type="Pfam" id="PF00364">
    <property type="entry name" value="Biotin_lipoyl"/>
    <property type="match status" value="1"/>
</dbReference>
<dbReference type="GO" id="GO:0005829">
    <property type="term" value="C:cytosol"/>
    <property type="evidence" value="ECO:0007669"/>
    <property type="project" value="UniProtKB-ARBA"/>
</dbReference>